<evidence type="ECO:0000259" key="3">
    <source>
        <dbReference type="PROSITE" id="PS51186"/>
    </source>
</evidence>
<dbReference type="SUPFAM" id="SSF55729">
    <property type="entry name" value="Acyl-CoA N-acyltransferases (Nat)"/>
    <property type="match status" value="1"/>
</dbReference>
<accession>A0A2T4PX09</accession>
<comment type="caution">
    <text evidence="4">The sequence shown here is derived from an EMBL/GenBank/DDBJ whole genome shotgun (WGS) entry which is preliminary data.</text>
</comment>
<dbReference type="AlphaFoldDB" id="A0A2T4PX09"/>
<sequence length="150" mass="17021">MHIRLATISDLKQLVALRKAQLIDEGSNPTPKIDIELERFFTDALTDKSLYQLLGIENDTIIASGAIIYYPFPPSFTNPSGERAYVTNIYTHPDYRGKGIAQKIIKELIKDVESRNIKKVFLAASTLGKPVYKKLGFQEAPEWMEINYDL</sequence>
<proteinExistence type="inferred from homology"/>
<reference evidence="4 5" key="1">
    <citation type="journal article" date="2016" name="Front. Microbiol.">
        <title>Comprehensive Phylogenetic Analysis of Bovine Non-aureus Staphylococci Species Based on Whole-Genome Sequencing.</title>
        <authorList>
            <person name="Naushad S."/>
            <person name="Barkema H.W."/>
            <person name="Luby C."/>
            <person name="Condas L.A."/>
            <person name="Nobrega D.B."/>
            <person name="Carson D.A."/>
            <person name="De Buck J."/>
        </authorList>
    </citation>
    <scope>NUCLEOTIDE SEQUENCE [LARGE SCALE GENOMIC DNA]</scope>
    <source>
        <strain evidence="4 5">SNUC 2204</strain>
    </source>
</reference>
<dbReference type="EMBL" id="PZFK01000001">
    <property type="protein sequence ID" value="PTI31045.1"/>
    <property type="molecule type" value="Genomic_DNA"/>
</dbReference>
<protein>
    <recommendedName>
        <fullName evidence="2">GCN5-related N-acetyltransferase</fullName>
    </recommendedName>
</protein>
<comment type="similarity">
    <text evidence="1">Belongs to the UPF0039 (ElaA) family.</text>
</comment>
<evidence type="ECO:0000313" key="5">
    <source>
        <dbReference type="Proteomes" id="UP000241209"/>
    </source>
</evidence>
<dbReference type="PANTHER" id="PTHR13355:SF15">
    <property type="entry name" value="GCN5-RELATED N-ACETYLTRANSFERASE 3, CHLOROPLASTIC"/>
    <property type="match status" value="1"/>
</dbReference>
<name>A0A2T4PX09_9STAP</name>
<evidence type="ECO:0000313" key="4">
    <source>
        <dbReference type="EMBL" id="PTI31045.1"/>
    </source>
</evidence>
<dbReference type="InterPro" id="IPR039143">
    <property type="entry name" value="GNPNAT1-like"/>
</dbReference>
<evidence type="ECO:0000256" key="2">
    <source>
        <dbReference type="ARBA" id="ARBA00029740"/>
    </source>
</evidence>
<evidence type="ECO:0000256" key="1">
    <source>
        <dbReference type="ARBA" id="ARBA00009623"/>
    </source>
</evidence>
<dbReference type="PROSITE" id="PS51186">
    <property type="entry name" value="GNAT"/>
    <property type="match status" value="1"/>
</dbReference>
<dbReference type="CDD" id="cd04301">
    <property type="entry name" value="NAT_SF"/>
    <property type="match status" value="1"/>
</dbReference>
<feature type="domain" description="N-acetyltransferase" evidence="3">
    <location>
        <begin position="1"/>
        <end position="150"/>
    </location>
</feature>
<dbReference type="Pfam" id="PF00583">
    <property type="entry name" value="Acetyltransf_1"/>
    <property type="match status" value="1"/>
</dbReference>
<dbReference type="InterPro" id="IPR000182">
    <property type="entry name" value="GNAT_dom"/>
</dbReference>
<dbReference type="RefSeq" id="WP_107556471.1">
    <property type="nucleotide sequence ID" value="NZ_JABUYR010000002.1"/>
</dbReference>
<keyword evidence="4" id="KW-0808">Transferase</keyword>
<dbReference type="Gene3D" id="3.40.630.30">
    <property type="match status" value="1"/>
</dbReference>
<gene>
    <name evidence="4" type="ORF">BU072_00140</name>
</gene>
<dbReference type="STRING" id="1167632.GCA_000286335_02070"/>
<dbReference type="GO" id="GO:0008080">
    <property type="term" value="F:N-acetyltransferase activity"/>
    <property type="evidence" value="ECO:0007669"/>
    <property type="project" value="TreeGrafter"/>
</dbReference>
<dbReference type="Proteomes" id="UP000241209">
    <property type="component" value="Unassembled WGS sequence"/>
</dbReference>
<dbReference type="PANTHER" id="PTHR13355">
    <property type="entry name" value="GLUCOSAMINE 6-PHOSPHATE N-ACETYLTRANSFERASE"/>
    <property type="match status" value="1"/>
</dbReference>
<dbReference type="InterPro" id="IPR016181">
    <property type="entry name" value="Acyl_CoA_acyltransferase"/>
</dbReference>
<organism evidence="4 5">
    <name type="scientific">Mammaliicoccus vitulinus</name>
    <dbReference type="NCBI Taxonomy" id="71237"/>
    <lineage>
        <taxon>Bacteria</taxon>
        <taxon>Bacillati</taxon>
        <taxon>Bacillota</taxon>
        <taxon>Bacilli</taxon>
        <taxon>Bacillales</taxon>
        <taxon>Staphylococcaceae</taxon>
        <taxon>Mammaliicoccus</taxon>
    </lineage>
</organism>